<feature type="transmembrane region" description="Helical" evidence="1">
    <location>
        <begin position="7"/>
        <end position="29"/>
    </location>
</feature>
<evidence type="ECO:0000256" key="1">
    <source>
        <dbReference type="SAM" id="Phobius"/>
    </source>
</evidence>
<sequence>MHQKLKWSLILAGVIIVSSLAIWGVWVLAKSHRNSQKEKLNGKLIGWVIEASDEVVEEFAEKKGRKVLEDTALVTEITGTLTIADFTDDNVTNLIDAVADNVTAKNKQKITDLRTNSKIGSVKDKANAIKPEKIKAVAEGIIKDLTVKAVQNELEEKCKSAAKFVTKDAVKNVVEKGFDDRDDKINISKEAKKAAIKVTEEFNDEKFTTLKGTIKADAKESLKRSENSIIKVIIYSAIKITAGVSE</sequence>
<keyword evidence="1" id="KW-1133">Transmembrane helix</keyword>
<organism evidence="2">
    <name type="scientific">Cotesia chilonis</name>
    <dbReference type="NCBI Taxonomy" id="89804"/>
    <lineage>
        <taxon>Eukaryota</taxon>
        <taxon>Metazoa</taxon>
        <taxon>Ecdysozoa</taxon>
        <taxon>Arthropoda</taxon>
        <taxon>Hexapoda</taxon>
        <taxon>Insecta</taxon>
        <taxon>Pterygota</taxon>
        <taxon>Neoptera</taxon>
        <taxon>Endopterygota</taxon>
        <taxon>Hymenoptera</taxon>
        <taxon>Apocrita</taxon>
        <taxon>Ichneumonoidea</taxon>
        <taxon>Braconidae</taxon>
        <taxon>Microgastrinae</taxon>
        <taxon>Cotesia</taxon>
    </lineage>
</organism>
<keyword evidence="1" id="KW-0812">Transmembrane</keyword>
<accession>A0A411G5V0</accession>
<protein>
    <submittedName>
        <fullName evidence="2">Crp32C</fullName>
    </submittedName>
</protein>
<name>A0A411G5V0_9HYME</name>
<evidence type="ECO:0000313" key="2">
    <source>
        <dbReference type="EMBL" id="QBB01292.1"/>
    </source>
</evidence>
<dbReference type="AlphaFoldDB" id="A0A411G5V0"/>
<keyword evidence="1" id="KW-0472">Membrane</keyword>
<proteinExistence type="evidence at transcript level"/>
<dbReference type="EMBL" id="MH365483">
    <property type="protein sequence ID" value="QBB01292.1"/>
    <property type="molecule type" value="mRNA"/>
</dbReference>
<reference evidence="2" key="1">
    <citation type="submission" date="2018-05" db="EMBL/GenBank/DDBJ databases">
        <title>Proteins involved in passive avoidance of endoparasitoid Cotesia chilonis to evade its host Chilo suppressalis immune responses.</title>
        <authorList>
            <person name="Teng Z."/>
            <person name="Ye X."/>
            <person name="Wu H."/>
            <person name="Xiong S."/>
            <person name="Xu G."/>
            <person name="Fang Q."/>
            <person name="Ye G."/>
        </authorList>
    </citation>
    <scope>NUCLEOTIDE SEQUENCE</scope>
    <source>
        <tissue evidence="2">Ovary</tissue>
    </source>
</reference>